<dbReference type="AlphaFoldDB" id="A0A2T0Q6K4"/>
<reference evidence="3 4" key="1">
    <citation type="submission" date="2018-03" db="EMBL/GenBank/DDBJ databases">
        <title>Genomic Encyclopedia of Archaeal and Bacterial Type Strains, Phase II (KMG-II): from individual species to whole genera.</title>
        <authorList>
            <person name="Goeker M."/>
        </authorList>
    </citation>
    <scope>NUCLEOTIDE SEQUENCE [LARGE SCALE GENOMIC DNA]</scope>
    <source>
        <strain evidence="3 4">DSM 45601</strain>
    </source>
</reference>
<sequence length="186" mass="20223">MSRRGTLLVSGLLFALIAAVALLAAVVAGSSVEWTWFAVFIGAAALFGLLLDPVGWLVRPRRKRRPPKRTRLLADPAETRERSARRAARAAGPLPAPPEPQRPAERPRPPDPSAGRHRSPGPRPHERVEPAGLGAIGEPGGAPEERPLVPRPVQADQTDAIYDVIRAIRELEREDRRDGPGRRPDA</sequence>
<evidence type="ECO:0000313" key="3">
    <source>
        <dbReference type="EMBL" id="PRX99445.1"/>
    </source>
</evidence>
<keyword evidence="2" id="KW-1133">Transmembrane helix</keyword>
<organism evidence="3 4">
    <name type="scientific">Allonocardiopsis opalescens</name>
    <dbReference type="NCBI Taxonomy" id="1144618"/>
    <lineage>
        <taxon>Bacteria</taxon>
        <taxon>Bacillati</taxon>
        <taxon>Actinomycetota</taxon>
        <taxon>Actinomycetes</taxon>
        <taxon>Streptosporangiales</taxon>
        <taxon>Allonocardiopsis</taxon>
    </lineage>
</organism>
<name>A0A2T0Q6K4_9ACTN</name>
<dbReference type="EMBL" id="PVZC01000003">
    <property type="protein sequence ID" value="PRX99445.1"/>
    <property type="molecule type" value="Genomic_DNA"/>
</dbReference>
<keyword evidence="2" id="KW-0812">Transmembrane</keyword>
<feature type="region of interest" description="Disordered" evidence="1">
    <location>
        <begin position="65"/>
        <end position="160"/>
    </location>
</feature>
<accession>A0A2T0Q6K4</accession>
<evidence type="ECO:0000313" key="4">
    <source>
        <dbReference type="Proteomes" id="UP000237846"/>
    </source>
</evidence>
<gene>
    <name evidence="3" type="ORF">CLV72_10341</name>
</gene>
<dbReference type="Proteomes" id="UP000237846">
    <property type="component" value="Unassembled WGS sequence"/>
</dbReference>
<dbReference type="RefSeq" id="WP_106243868.1">
    <property type="nucleotide sequence ID" value="NZ_PVZC01000003.1"/>
</dbReference>
<proteinExistence type="predicted"/>
<feature type="transmembrane region" description="Helical" evidence="2">
    <location>
        <begin position="34"/>
        <end position="58"/>
    </location>
</feature>
<comment type="caution">
    <text evidence="3">The sequence shown here is derived from an EMBL/GenBank/DDBJ whole genome shotgun (WGS) entry which is preliminary data.</text>
</comment>
<keyword evidence="4" id="KW-1185">Reference proteome</keyword>
<evidence type="ECO:0000256" key="2">
    <source>
        <dbReference type="SAM" id="Phobius"/>
    </source>
</evidence>
<protein>
    <submittedName>
        <fullName evidence="3">Uncharacterized protein</fullName>
    </submittedName>
</protein>
<evidence type="ECO:0000256" key="1">
    <source>
        <dbReference type="SAM" id="MobiDB-lite"/>
    </source>
</evidence>
<keyword evidence="2" id="KW-0472">Membrane</keyword>